<evidence type="ECO:0000256" key="2">
    <source>
        <dbReference type="ARBA" id="ARBA00023125"/>
    </source>
</evidence>
<feature type="domain" description="HTH arsR-type" evidence="4">
    <location>
        <begin position="1"/>
        <end position="92"/>
    </location>
</feature>
<dbReference type="InterPro" id="IPR051081">
    <property type="entry name" value="HTH_MetalResp_TranReg"/>
</dbReference>
<keyword evidence="6" id="KW-1185">Reference proteome</keyword>
<evidence type="ECO:0000313" key="6">
    <source>
        <dbReference type="Proteomes" id="UP000310506"/>
    </source>
</evidence>
<dbReference type="Proteomes" id="UP000310506">
    <property type="component" value="Unassembled WGS sequence"/>
</dbReference>
<dbReference type="OrthoDB" id="9798835at2"/>
<evidence type="ECO:0000256" key="1">
    <source>
        <dbReference type="ARBA" id="ARBA00023015"/>
    </source>
</evidence>
<dbReference type="AlphaFoldDB" id="A0A4S3B7Z6"/>
<sequence length="100" mass="11513">MNYEELSVMLKAMADPNRMKIVHLLSNGTLCACEVLEHFEFTQPTLSHHMKVLEKANIVSVDKRGQWHHYTLRAEFVTQFLVSMEQLLGQKKDDGGLLNK</sequence>
<organism evidence="5 6">
    <name type="scientific">Vagococcus silagei</name>
    <dbReference type="NCBI Taxonomy" id="2508885"/>
    <lineage>
        <taxon>Bacteria</taxon>
        <taxon>Bacillati</taxon>
        <taxon>Bacillota</taxon>
        <taxon>Bacilli</taxon>
        <taxon>Lactobacillales</taxon>
        <taxon>Enterococcaceae</taxon>
        <taxon>Vagococcus</taxon>
    </lineage>
</organism>
<dbReference type="GO" id="GO:0003700">
    <property type="term" value="F:DNA-binding transcription factor activity"/>
    <property type="evidence" value="ECO:0007669"/>
    <property type="project" value="InterPro"/>
</dbReference>
<reference evidence="5 6" key="1">
    <citation type="submission" date="2019-01" db="EMBL/GenBank/DDBJ databases">
        <title>Vagococcus silagei sp. nov. isolated from brewer's grain.</title>
        <authorList>
            <person name="Guu J.-R."/>
        </authorList>
    </citation>
    <scope>NUCLEOTIDE SEQUENCE [LARGE SCALE GENOMIC DNA]</scope>
    <source>
        <strain evidence="5 6">2B-2</strain>
    </source>
</reference>
<dbReference type="Gene3D" id="1.10.10.10">
    <property type="entry name" value="Winged helix-like DNA-binding domain superfamily/Winged helix DNA-binding domain"/>
    <property type="match status" value="1"/>
</dbReference>
<protein>
    <submittedName>
        <fullName evidence="5">ArsR family transcriptional regulator</fullName>
    </submittedName>
</protein>
<dbReference type="RefSeq" id="WP_136137191.1">
    <property type="nucleotide sequence ID" value="NZ_SDGV01000017.1"/>
</dbReference>
<keyword evidence="1" id="KW-0805">Transcription regulation</keyword>
<dbReference type="CDD" id="cd00090">
    <property type="entry name" value="HTH_ARSR"/>
    <property type="match status" value="1"/>
</dbReference>
<dbReference type="NCBIfam" id="NF033788">
    <property type="entry name" value="HTH_metalloreg"/>
    <property type="match status" value="1"/>
</dbReference>
<dbReference type="PROSITE" id="PS50987">
    <property type="entry name" value="HTH_ARSR_2"/>
    <property type="match status" value="1"/>
</dbReference>
<accession>A0A4S3B7Z6</accession>
<dbReference type="PRINTS" id="PR00778">
    <property type="entry name" value="HTHARSR"/>
</dbReference>
<dbReference type="PANTHER" id="PTHR33154:SF18">
    <property type="entry name" value="ARSENICAL RESISTANCE OPERON REPRESSOR"/>
    <property type="match status" value="1"/>
</dbReference>
<dbReference type="GO" id="GO:0003677">
    <property type="term" value="F:DNA binding"/>
    <property type="evidence" value="ECO:0007669"/>
    <property type="project" value="UniProtKB-KW"/>
</dbReference>
<dbReference type="EMBL" id="SDGV01000017">
    <property type="protein sequence ID" value="THB60945.1"/>
    <property type="molecule type" value="Genomic_DNA"/>
</dbReference>
<dbReference type="Pfam" id="PF01022">
    <property type="entry name" value="HTH_5"/>
    <property type="match status" value="1"/>
</dbReference>
<dbReference type="SMART" id="SM00418">
    <property type="entry name" value="HTH_ARSR"/>
    <property type="match status" value="1"/>
</dbReference>
<keyword evidence="2" id="KW-0238">DNA-binding</keyword>
<proteinExistence type="predicted"/>
<comment type="caution">
    <text evidence="5">The sequence shown here is derived from an EMBL/GenBank/DDBJ whole genome shotgun (WGS) entry which is preliminary data.</text>
</comment>
<evidence type="ECO:0000313" key="5">
    <source>
        <dbReference type="EMBL" id="THB60945.1"/>
    </source>
</evidence>
<dbReference type="SUPFAM" id="SSF46785">
    <property type="entry name" value="Winged helix' DNA-binding domain"/>
    <property type="match status" value="1"/>
</dbReference>
<evidence type="ECO:0000259" key="4">
    <source>
        <dbReference type="PROSITE" id="PS50987"/>
    </source>
</evidence>
<name>A0A4S3B7Z6_9ENTE</name>
<evidence type="ECO:0000256" key="3">
    <source>
        <dbReference type="ARBA" id="ARBA00023163"/>
    </source>
</evidence>
<gene>
    <name evidence="5" type="ORF">ESZ54_08240</name>
</gene>
<keyword evidence="3" id="KW-0804">Transcription</keyword>
<dbReference type="PANTHER" id="PTHR33154">
    <property type="entry name" value="TRANSCRIPTIONAL REGULATOR, ARSR FAMILY"/>
    <property type="match status" value="1"/>
</dbReference>
<dbReference type="InterPro" id="IPR001845">
    <property type="entry name" value="HTH_ArsR_DNA-bd_dom"/>
</dbReference>
<dbReference type="InterPro" id="IPR036390">
    <property type="entry name" value="WH_DNA-bd_sf"/>
</dbReference>
<dbReference type="InterPro" id="IPR036388">
    <property type="entry name" value="WH-like_DNA-bd_sf"/>
</dbReference>
<dbReference type="InterPro" id="IPR011991">
    <property type="entry name" value="ArsR-like_HTH"/>
</dbReference>